<dbReference type="RefSeq" id="XP_038748401.1">
    <property type="nucleotide sequence ID" value="XM_038886559.1"/>
</dbReference>
<organism evidence="2 3">
    <name type="scientific">Colletotrichum karsti</name>
    <dbReference type="NCBI Taxonomy" id="1095194"/>
    <lineage>
        <taxon>Eukaryota</taxon>
        <taxon>Fungi</taxon>
        <taxon>Dikarya</taxon>
        <taxon>Ascomycota</taxon>
        <taxon>Pezizomycotina</taxon>
        <taxon>Sordariomycetes</taxon>
        <taxon>Hypocreomycetidae</taxon>
        <taxon>Glomerellales</taxon>
        <taxon>Glomerellaceae</taxon>
        <taxon>Colletotrichum</taxon>
        <taxon>Colletotrichum boninense species complex</taxon>
    </lineage>
</organism>
<name>A0A9P6LMY6_9PEZI</name>
<gene>
    <name evidence="2" type="ORF">CkaCkLH20_03840</name>
</gene>
<proteinExistence type="predicted"/>
<evidence type="ECO:0000313" key="3">
    <source>
        <dbReference type="Proteomes" id="UP000781932"/>
    </source>
</evidence>
<accession>A0A9P6LMY6</accession>
<evidence type="ECO:0000256" key="1">
    <source>
        <dbReference type="SAM" id="MobiDB-lite"/>
    </source>
</evidence>
<dbReference type="GeneID" id="62159633"/>
<sequence length="191" mass="20308">MHEWQLRRQQEAETEDDAHAPSSLREILEMAPEANKTPIPVICCGKTEQIGRGVIEGLKPEYEVIHFITTPASGAAIIPAILAGQTPPPTHADSSAIGSGNYAAAPRAIILGSAFDDDALATIKKGVADAAAKAGGPEMRKVPWVRNDTSKPAPPIGPEYGRAVVARCKEALGRLEKEGKLDGGYDGDEWY</sequence>
<protein>
    <submittedName>
        <fullName evidence="2">Uncharacterized protein</fullName>
    </submittedName>
</protein>
<feature type="region of interest" description="Disordered" evidence="1">
    <location>
        <begin position="1"/>
        <end position="22"/>
    </location>
</feature>
<dbReference type="Proteomes" id="UP000781932">
    <property type="component" value="Unassembled WGS sequence"/>
</dbReference>
<evidence type="ECO:0000313" key="2">
    <source>
        <dbReference type="EMBL" id="KAF9878940.1"/>
    </source>
</evidence>
<dbReference type="AlphaFoldDB" id="A0A9P6LMY6"/>
<reference evidence="2" key="2">
    <citation type="submission" date="2020-11" db="EMBL/GenBank/DDBJ databases">
        <title>Whole genome sequencing of Colletotrichum sp.</title>
        <authorList>
            <person name="Li H."/>
        </authorList>
    </citation>
    <scope>NUCLEOTIDE SEQUENCE</scope>
    <source>
        <strain evidence="2">CkLH20</strain>
    </source>
</reference>
<comment type="caution">
    <text evidence="2">The sequence shown here is derived from an EMBL/GenBank/DDBJ whole genome shotgun (WGS) entry which is preliminary data.</text>
</comment>
<dbReference type="OrthoDB" id="3649348at2759"/>
<reference evidence="2" key="1">
    <citation type="submission" date="2020-03" db="EMBL/GenBank/DDBJ databases">
        <authorList>
            <person name="He L."/>
        </authorList>
    </citation>
    <scope>NUCLEOTIDE SEQUENCE</scope>
    <source>
        <strain evidence="2">CkLH20</strain>
    </source>
</reference>
<keyword evidence="3" id="KW-1185">Reference proteome</keyword>
<feature type="compositionally biased region" description="Basic and acidic residues" evidence="1">
    <location>
        <begin position="1"/>
        <end position="11"/>
    </location>
</feature>
<dbReference type="EMBL" id="JAATWM020000009">
    <property type="protein sequence ID" value="KAF9878940.1"/>
    <property type="molecule type" value="Genomic_DNA"/>
</dbReference>